<dbReference type="GO" id="GO:0002181">
    <property type="term" value="P:cytoplasmic translation"/>
    <property type="evidence" value="ECO:0007669"/>
    <property type="project" value="TreeGrafter"/>
</dbReference>
<dbReference type="AlphaFoldDB" id="A0A8M1GXM6"/>
<dbReference type="InterPro" id="IPR020040">
    <property type="entry name" value="Ribosomal_uL6_a/b-dom"/>
</dbReference>
<dbReference type="PANTHER" id="PTHR11655:SF16">
    <property type="entry name" value="60S RIBOSOMAL PROTEIN L9"/>
    <property type="match status" value="1"/>
</dbReference>
<name>A0A8M1GXM6_URSMA</name>
<evidence type="ECO:0000313" key="7">
    <source>
        <dbReference type="Proteomes" id="UP000261680"/>
    </source>
</evidence>
<evidence type="ECO:0000256" key="5">
    <source>
        <dbReference type="ARBA" id="ARBA00035349"/>
    </source>
</evidence>
<dbReference type="GO" id="GO:0022625">
    <property type="term" value="C:cytosolic large ribosomal subunit"/>
    <property type="evidence" value="ECO:0007669"/>
    <property type="project" value="TreeGrafter"/>
</dbReference>
<evidence type="ECO:0000259" key="6">
    <source>
        <dbReference type="Pfam" id="PF00347"/>
    </source>
</evidence>
<dbReference type="InterPro" id="IPR000702">
    <property type="entry name" value="Ribosomal_uL6-like"/>
</dbReference>
<evidence type="ECO:0000256" key="3">
    <source>
        <dbReference type="ARBA" id="ARBA00023274"/>
    </source>
</evidence>
<keyword evidence="7" id="KW-1185">Reference proteome</keyword>
<dbReference type="Proteomes" id="UP000261680">
    <property type="component" value="Unplaced"/>
</dbReference>
<accession>A0A8M1GXM6</accession>
<evidence type="ECO:0000256" key="4">
    <source>
        <dbReference type="ARBA" id="ARBA00035246"/>
    </source>
</evidence>
<evidence type="ECO:0000256" key="1">
    <source>
        <dbReference type="ARBA" id="ARBA00009356"/>
    </source>
</evidence>
<gene>
    <name evidence="8" type="primary">LOC103659058</name>
</gene>
<dbReference type="PANTHER" id="PTHR11655">
    <property type="entry name" value="60S/50S RIBOSOMAL PROTEIN L6/L9"/>
    <property type="match status" value="1"/>
</dbReference>
<reference evidence="8" key="1">
    <citation type="submission" date="2025-08" db="UniProtKB">
        <authorList>
            <consortium name="RefSeq"/>
        </authorList>
    </citation>
    <scope>IDENTIFICATION</scope>
    <source>
        <tissue evidence="8">Whole blood</tissue>
    </source>
</reference>
<comment type="similarity">
    <text evidence="1">Belongs to the universal ribosomal protein uL6 family.</text>
</comment>
<sequence>MCHYTGYERDTCFREESWNKKVTHGLVQPQLAACVGSSRFPRLCECPRMAVSLFATSISRRKTIVSNQTADISENVDITPKGPTVIIAKGPRETLRRDSNPINAELSLLGQKIEEASSGPMVETRKELAIVRTVSVVKAVTLGFRYKMKSVCAHFPINVVVQENGSLVETRNLLGEKYIRCVWLRPGMTCALSQAQKDELILEGDDIGLVSNSAVLIQQAMTVRNEGIRKFGDGICVSEKGTV</sequence>
<dbReference type="GeneID" id="103659058"/>
<feature type="domain" description="Large ribosomal subunit protein uL6 alpha-beta" evidence="6">
    <location>
        <begin position="155"/>
        <end position="234"/>
    </location>
</feature>
<dbReference type="InterPro" id="IPR036789">
    <property type="entry name" value="Ribosomal_uL6-like_a/b-dom_sf"/>
</dbReference>
<dbReference type="Gene3D" id="3.90.930.12">
    <property type="entry name" value="Ribosomal protein L6, alpha-beta domain"/>
    <property type="match status" value="2"/>
</dbReference>
<dbReference type="OrthoDB" id="10252633at2759"/>
<keyword evidence="2" id="KW-0689">Ribosomal protein</keyword>
<keyword evidence="3" id="KW-0687">Ribonucleoprotein</keyword>
<dbReference type="SUPFAM" id="SSF56053">
    <property type="entry name" value="Ribosomal protein L6"/>
    <property type="match status" value="1"/>
</dbReference>
<proteinExistence type="inferred from homology"/>
<dbReference type="KEGG" id="umr:103659058"/>
<dbReference type="FunFam" id="3.90.930.12:FF:000003">
    <property type="entry name" value="60S ribosomal protein L9"/>
    <property type="match status" value="1"/>
</dbReference>
<evidence type="ECO:0000256" key="2">
    <source>
        <dbReference type="ARBA" id="ARBA00022980"/>
    </source>
</evidence>
<dbReference type="GO" id="GO:0003735">
    <property type="term" value="F:structural constituent of ribosome"/>
    <property type="evidence" value="ECO:0007669"/>
    <property type="project" value="InterPro"/>
</dbReference>
<organism evidence="7 8">
    <name type="scientific">Ursus maritimus</name>
    <name type="common">Polar bear</name>
    <name type="synonym">Thalarctos maritimus</name>
    <dbReference type="NCBI Taxonomy" id="29073"/>
    <lineage>
        <taxon>Eukaryota</taxon>
        <taxon>Metazoa</taxon>
        <taxon>Chordata</taxon>
        <taxon>Craniata</taxon>
        <taxon>Vertebrata</taxon>
        <taxon>Euteleostomi</taxon>
        <taxon>Mammalia</taxon>
        <taxon>Eutheria</taxon>
        <taxon>Laurasiatheria</taxon>
        <taxon>Carnivora</taxon>
        <taxon>Caniformia</taxon>
        <taxon>Ursidae</taxon>
        <taxon>Ursus</taxon>
    </lineage>
</organism>
<dbReference type="RefSeq" id="XP_040500491.1">
    <property type="nucleotide sequence ID" value="XM_040644557.1"/>
</dbReference>
<dbReference type="GO" id="GO:0019843">
    <property type="term" value="F:rRNA binding"/>
    <property type="evidence" value="ECO:0007669"/>
    <property type="project" value="InterPro"/>
</dbReference>
<protein>
    <recommendedName>
        <fullName evidence="4">Large ribosomal subunit protein uL6</fullName>
    </recommendedName>
    <alternativeName>
        <fullName evidence="5">60S ribosomal protein L9</fullName>
    </alternativeName>
</protein>
<dbReference type="Pfam" id="PF00347">
    <property type="entry name" value="Ribosomal_L6"/>
    <property type="match status" value="1"/>
</dbReference>
<evidence type="ECO:0000313" key="8">
    <source>
        <dbReference type="RefSeq" id="XP_040500491.1"/>
    </source>
</evidence>